<evidence type="ECO:0000313" key="3">
    <source>
        <dbReference type="Proteomes" id="UP000193685"/>
    </source>
</evidence>
<proteinExistence type="predicted"/>
<keyword evidence="1" id="KW-0732">Signal</keyword>
<feature type="signal peptide" evidence="1">
    <location>
        <begin position="1"/>
        <end position="26"/>
    </location>
</feature>
<evidence type="ECO:0000313" key="2">
    <source>
        <dbReference type="EMBL" id="ORY83251.1"/>
    </source>
</evidence>
<sequence length="206" mass="23591">MRMFKNGEQALAVLLLSMDYAPHVHAGKCQKFLVKYPFPGGDNGKLHDWGFSIAKKDSCYVLVDDELKDKASITSLLPFKPCSAILSEEYYCWISFSMPSNVQIVPKLALSPLEGDNNLQIFHYCSTQFNKESPVLKLPMDDNLREGIWSYAQWIADHQLDKKDHDKLWHNTQGNIWGNVLCAYHKTKVKDPWLHFACNLLACPKE</sequence>
<dbReference type="Proteomes" id="UP000193685">
    <property type="component" value="Unassembled WGS sequence"/>
</dbReference>
<gene>
    <name evidence="2" type="ORF">BCR37DRAFT_379270</name>
</gene>
<dbReference type="GeneID" id="63785821"/>
<keyword evidence="3" id="KW-1185">Reference proteome</keyword>
<dbReference type="EMBL" id="MCFI01000008">
    <property type="protein sequence ID" value="ORY83251.1"/>
    <property type="molecule type" value="Genomic_DNA"/>
</dbReference>
<organism evidence="2 3">
    <name type="scientific">Protomyces lactucae-debilis</name>
    <dbReference type="NCBI Taxonomy" id="2754530"/>
    <lineage>
        <taxon>Eukaryota</taxon>
        <taxon>Fungi</taxon>
        <taxon>Dikarya</taxon>
        <taxon>Ascomycota</taxon>
        <taxon>Taphrinomycotina</taxon>
        <taxon>Taphrinomycetes</taxon>
        <taxon>Taphrinales</taxon>
        <taxon>Protomycetaceae</taxon>
        <taxon>Protomyces</taxon>
    </lineage>
</organism>
<reference evidence="2 3" key="1">
    <citation type="submission" date="2016-07" db="EMBL/GenBank/DDBJ databases">
        <title>Pervasive Adenine N6-methylation of Active Genes in Fungi.</title>
        <authorList>
            <consortium name="DOE Joint Genome Institute"/>
            <person name="Mondo S.J."/>
            <person name="Dannebaum R.O."/>
            <person name="Kuo R.C."/>
            <person name="Labutti K."/>
            <person name="Haridas S."/>
            <person name="Kuo A."/>
            <person name="Salamov A."/>
            <person name="Ahrendt S.R."/>
            <person name="Lipzen A."/>
            <person name="Sullivan W."/>
            <person name="Andreopoulos W.B."/>
            <person name="Clum A."/>
            <person name="Lindquist E."/>
            <person name="Daum C."/>
            <person name="Ramamoorthy G.K."/>
            <person name="Gryganskyi A."/>
            <person name="Culley D."/>
            <person name="Magnuson J.K."/>
            <person name="James T.Y."/>
            <person name="O'Malley M.A."/>
            <person name="Stajich J.E."/>
            <person name="Spatafora J.W."/>
            <person name="Visel A."/>
            <person name="Grigoriev I.V."/>
        </authorList>
    </citation>
    <scope>NUCLEOTIDE SEQUENCE [LARGE SCALE GENOMIC DNA]</scope>
    <source>
        <strain evidence="2 3">12-1054</strain>
    </source>
</reference>
<accession>A0A1Y2FH26</accession>
<feature type="chain" id="PRO_5013254464" evidence="1">
    <location>
        <begin position="27"/>
        <end position="206"/>
    </location>
</feature>
<dbReference type="AlphaFoldDB" id="A0A1Y2FH26"/>
<comment type="caution">
    <text evidence="2">The sequence shown here is derived from an EMBL/GenBank/DDBJ whole genome shotgun (WGS) entry which is preliminary data.</text>
</comment>
<dbReference type="RefSeq" id="XP_040725832.1">
    <property type="nucleotide sequence ID" value="XM_040869222.1"/>
</dbReference>
<protein>
    <submittedName>
        <fullName evidence="2">Uncharacterized protein</fullName>
    </submittedName>
</protein>
<name>A0A1Y2FH26_PROLT</name>
<evidence type="ECO:0000256" key="1">
    <source>
        <dbReference type="SAM" id="SignalP"/>
    </source>
</evidence>